<evidence type="ECO:0000313" key="2">
    <source>
        <dbReference type="EMBL" id="CAD85169.1"/>
    </source>
</evidence>
<name>Q82V44_NITEU</name>
<dbReference type="InterPro" id="IPR050708">
    <property type="entry name" value="T6SS_VgrG/RHS"/>
</dbReference>
<dbReference type="CDD" id="cd16387">
    <property type="entry name" value="ParB_N_Srx"/>
    <property type="match status" value="1"/>
</dbReference>
<dbReference type="eggNOG" id="COG3209">
    <property type="taxonomic scope" value="Bacteria"/>
</dbReference>
<dbReference type="InterPro" id="IPR036086">
    <property type="entry name" value="ParB/Sulfiredoxin_sf"/>
</dbReference>
<evidence type="ECO:0000259" key="1">
    <source>
        <dbReference type="Pfam" id="PF02195"/>
    </source>
</evidence>
<dbReference type="Proteomes" id="UP000001416">
    <property type="component" value="Chromosome"/>
</dbReference>
<dbReference type="EMBL" id="AL954747">
    <property type="protein sequence ID" value="CAD85169.1"/>
    <property type="molecule type" value="Genomic_DNA"/>
</dbReference>
<dbReference type="KEGG" id="neu:NE1258"/>
<sequence length="351" mass="38099">MWTYTYDLDNQLISANKTGSSNSLAYDGAGRLRQTTLAGTITGLTYDGVDLVAEYNSGGTLLRRYVHGPGVDEPLVWYEGTTTTNKTWLYQDQLGSVIGTANSAGTSTAIHSYGPYGEPNIATGIRFRYTGQQFLGSLNLYYYKARFYSPALGRFLQTDPIGIADDLNLYAYVGNNPINFNDPSGLSAAAASMLLGKLGSWGRENAGTLTEIGIGFTPAGFYTDLYSAVAGRTPITGDSLSGWERVAILIPGVSEIRNAGRIGSSIQGVAESTIKQVNPTNLIPTQTRSEMSGSQIKRLEKDMRTNGFDQNKPIDAVRRTDGRLEIQDGHHRVEAAKRAGIDQIPVQIWEK</sequence>
<gene>
    <name evidence="2" type="ordered locus">NE1258</name>
</gene>
<dbReference type="PANTHER" id="PTHR32305">
    <property type="match status" value="1"/>
</dbReference>
<reference evidence="2 3" key="1">
    <citation type="journal article" date="2003" name="J. Bacteriol.">
        <title>Complete genome sequence of the ammonia-oxidizing bacterium and obligate chemolithoautotroph Nitrosomonas europaea.</title>
        <authorList>
            <person name="Chain P."/>
            <person name="Lamerdin J."/>
            <person name="Larimer F."/>
            <person name="Regala W."/>
            <person name="Land M."/>
            <person name="Hauser L."/>
            <person name="Hooper A."/>
            <person name="Klotz M."/>
            <person name="Norton J."/>
            <person name="Sayavedra-Soto L."/>
            <person name="Arciero D."/>
            <person name="Hommes N."/>
            <person name="Whittaker M."/>
            <person name="Arp D."/>
        </authorList>
    </citation>
    <scope>NUCLEOTIDE SEQUENCE [LARGE SCALE GENOMIC DNA]</scope>
    <source>
        <strain evidence="3">ATCC 19718 / CIP 103999 / KCTC 2705 / NBRC 14298</strain>
    </source>
</reference>
<dbReference type="Gene3D" id="2.180.10.10">
    <property type="entry name" value="RHS repeat-associated core"/>
    <property type="match status" value="1"/>
</dbReference>
<feature type="domain" description="ParB-like N-terminal" evidence="1">
    <location>
        <begin position="273"/>
        <end position="348"/>
    </location>
</feature>
<dbReference type="InterPro" id="IPR022385">
    <property type="entry name" value="Rhs_assc_core"/>
</dbReference>
<protein>
    <submittedName>
        <fullName evidence="2">ParB-like nuclease domain</fullName>
    </submittedName>
</protein>
<dbReference type="Gene3D" id="3.90.1530.10">
    <property type="entry name" value="Conserved hypothetical protein from pyrococcus furiosus pfu- 392566-001, ParB domain"/>
    <property type="match status" value="1"/>
</dbReference>
<dbReference type="NCBIfam" id="TIGR03696">
    <property type="entry name" value="Rhs_assc_core"/>
    <property type="match status" value="1"/>
</dbReference>
<keyword evidence="3" id="KW-1185">Reference proteome</keyword>
<dbReference type="HOGENOM" id="CLU_789475_0_0_4"/>
<proteinExistence type="predicted"/>
<dbReference type="Pfam" id="PF02195">
    <property type="entry name" value="ParB_N"/>
    <property type="match status" value="1"/>
</dbReference>
<dbReference type="DNASU" id="1082202"/>
<dbReference type="InterPro" id="IPR003115">
    <property type="entry name" value="ParB_N"/>
</dbReference>
<organism evidence="2 3">
    <name type="scientific">Nitrosomonas europaea (strain ATCC 19718 / CIP 103999 / KCTC 2705 / NBRC 14298)</name>
    <dbReference type="NCBI Taxonomy" id="228410"/>
    <lineage>
        <taxon>Bacteria</taxon>
        <taxon>Pseudomonadati</taxon>
        <taxon>Pseudomonadota</taxon>
        <taxon>Betaproteobacteria</taxon>
        <taxon>Nitrosomonadales</taxon>
        <taxon>Nitrosomonadaceae</taxon>
        <taxon>Nitrosomonas</taxon>
    </lineage>
</organism>
<accession>Q82V44</accession>
<dbReference type="AlphaFoldDB" id="Q82V44"/>
<dbReference type="SUPFAM" id="SSF110849">
    <property type="entry name" value="ParB/Sulfiredoxin"/>
    <property type="match status" value="1"/>
</dbReference>
<dbReference type="RefSeq" id="WP_011111843.1">
    <property type="nucleotide sequence ID" value="NC_004757.1"/>
</dbReference>
<evidence type="ECO:0000313" key="3">
    <source>
        <dbReference type="Proteomes" id="UP000001416"/>
    </source>
</evidence>
<dbReference type="eggNOG" id="COG1475">
    <property type="taxonomic scope" value="Bacteria"/>
</dbReference>
<dbReference type="GeneID" id="87105802"/>
<dbReference type="PANTHER" id="PTHR32305:SF15">
    <property type="entry name" value="PROTEIN RHSA-RELATED"/>
    <property type="match status" value="1"/>
</dbReference>
<dbReference type="STRING" id="228410.NE1258"/>
<dbReference type="PRINTS" id="PR00394">
    <property type="entry name" value="RHSPROTEIN"/>
</dbReference>